<dbReference type="RefSeq" id="XP_004179668.1">
    <property type="nucleotide sequence ID" value="XM_004179620.1"/>
</dbReference>
<reference evidence="2 3" key="1">
    <citation type="journal article" date="2011" name="Proc. Natl. Acad. Sci. U.S.A.">
        <title>Evolutionary erosion of yeast sex chromosomes by mating-type switching accidents.</title>
        <authorList>
            <person name="Gordon J.L."/>
            <person name="Armisen D."/>
            <person name="Proux-Wera E."/>
            <person name="Oheigeartaigh S.S."/>
            <person name="Byrne K.P."/>
            <person name="Wolfe K.H."/>
        </authorList>
    </citation>
    <scope>NUCLEOTIDE SEQUENCE [LARGE SCALE GENOMIC DNA]</scope>
    <source>
        <strain evidence="3">ATCC 34711 / CBS 6284 / DSM 70876 / NBRC 10599 / NRRL Y-10934 / UCD 77-7</strain>
    </source>
</reference>
<proteinExistence type="predicted"/>
<sequence>MHGKSPVQVNMENLPQMKSIWLDEDQEAEKLYGLQTQQFMNSGTEDDNGMAIMTVNSNKPLLNNKKNIRLPPLVKQRVYVPLNNHDAKFSKKKKFLGLFNLKDIQSHQKHSDKSTSPLGNRNISGPYQFQHISHCALSTNKTKQDDSMRGAERIPSPERENQNTTQSQHTLLLHTLPPPFQDLEKKQSASSSIYSSQEVELDEPQSKNIQENFMRSSESAGHTRSRSLEPSKPPTILEELLNKQANTDFIISEENKTHSISSQSGFEITPGSTRIKSTSSMATSIGDISFSPSTVGIDRMNTLEKFRMARKKGHSRNNSASSNEINVDFLKNYDFPTLLEDKEILKFSSSVNNITLKNQSQTTISMGHTESPQISSLSRLRRNSDSLLITTPKTEIHCFEGTPGSRKSLDDILLCYFNDEDSNNPSPSKVTDSVMLSAKLYQKEFPMESSKLGQKECTINSTDIAQKEFQFEI</sequence>
<evidence type="ECO:0008006" key="4">
    <source>
        <dbReference type="Google" id="ProtNLM"/>
    </source>
</evidence>
<dbReference type="FunCoup" id="I2H197">
    <property type="interactions" value="78"/>
</dbReference>
<evidence type="ECO:0000313" key="2">
    <source>
        <dbReference type="EMBL" id="CCH60149.1"/>
    </source>
</evidence>
<dbReference type="KEGG" id="tbl:TBLA_0C03460"/>
<dbReference type="GeneID" id="14495129"/>
<dbReference type="STRING" id="1071380.I2H197"/>
<feature type="region of interest" description="Disordered" evidence="1">
    <location>
        <begin position="139"/>
        <end position="168"/>
    </location>
</feature>
<evidence type="ECO:0000256" key="1">
    <source>
        <dbReference type="SAM" id="MobiDB-lite"/>
    </source>
</evidence>
<feature type="region of interest" description="Disordered" evidence="1">
    <location>
        <begin position="181"/>
        <end position="207"/>
    </location>
</feature>
<feature type="region of interest" description="Disordered" evidence="1">
    <location>
        <begin position="214"/>
        <end position="233"/>
    </location>
</feature>
<dbReference type="Proteomes" id="UP000002866">
    <property type="component" value="Chromosome 3"/>
</dbReference>
<dbReference type="InParanoid" id="I2H197"/>
<evidence type="ECO:0000313" key="3">
    <source>
        <dbReference type="Proteomes" id="UP000002866"/>
    </source>
</evidence>
<name>I2H197_HENB6</name>
<dbReference type="HOGENOM" id="CLU_045871_0_0_1"/>
<protein>
    <recommendedName>
        <fullName evidence="4">CRIB domain-containing protein</fullName>
    </recommendedName>
</protein>
<dbReference type="AlphaFoldDB" id="I2H197"/>
<feature type="compositionally biased region" description="Polar residues" evidence="1">
    <location>
        <begin position="114"/>
        <end position="125"/>
    </location>
</feature>
<feature type="region of interest" description="Disordered" evidence="1">
    <location>
        <begin position="106"/>
        <end position="125"/>
    </location>
</feature>
<dbReference type="eggNOG" id="ENOG502S2B5">
    <property type="taxonomic scope" value="Eukaryota"/>
</dbReference>
<dbReference type="OrthoDB" id="4070688at2759"/>
<accession>I2H197</accession>
<dbReference type="EMBL" id="HE806318">
    <property type="protein sequence ID" value="CCH60149.1"/>
    <property type="molecule type" value="Genomic_DNA"/>
</dbReference>
<keyword evidence="3" id="KW-1185">Reference proteome</keyword>
<feature type="compositionally biased region" description="Basic and acidic residues" evidence="1">
    <location>
        <begin position="142"/>
        <end position="161"/>
    </location>
</feature>
<gene>
    <name evidence="2" type="primary">TBLA0C03460</name>
    <name evidence="2" type="ORF">TBLA_0C03460</name>
</gene>
<feature type="region of interest" description="Disordered" evidence="1">
    <location>
        <begin position="261"/>
        <end position="280"/>
    </location>
</feature>
<organism evidence="2 3">
    <name type="scientific">Henningerozyma blattae (strain ATCC 34711 / CBS 6284 / DSM 70876 / NBRC 10599 / NRRL Y-10934 / UCD 77-7)</name>
    <name type="common">Yeast</name>
    <name type="synonym">Tetrapisispora blattae</name>
    <dbReference type="NCBI Taxonomy" id="1071380"/>
    <lineage>
        <taxon>Eukaryota</taxon>
        <taxon>Fungi</taxon>
        <taxon>Dikarya</taxon>
        <taxon>Ascomycota</taxon>
        <taxon>Saccharomycotina</taxon>
        <taxon>Saccharomycetes</taxon>
        <taxon>Saccharomycetales</taxon>
        <taxon>Saccharomycetaceae</taxon>
        <taxon>Henningerozyma</taxon>
    </lineage>
</organism>